<gene>
    <name evidence="4" type="ORF">FUSO3_12350</name>
</gene>
<dbReference type="InterPro" id="IPR036514">
    <property type="entry name" value="SGNH_hydro_sf"/>
</dbReference>
<dbReference type="Gene3D" id="2.160.20.20">
    <property type="match status" value="1"/>
</dbReference>
<dbReference type="PROSITE" id="PS01098">
    <property type="entry name" value="LIPASE_GDSL_SER"/>
    <property type="match status" value="1"/>
</dbReference>
<evidence type="ECO:0000259" key="2">
    <source>
        <dbReference type="Pfam" id="PF03797"/>
    </source>
</evidence>
<dbReference type="PANTHER" id="PTHR22835:SF659">
    <property type="entry name" value="GDSL LIPASE_ACYLHYDROLASE, PUTATIVE (AFU_ORTHOLOGUE AFUA_2G00510)-RELATED"/>
    <property type="match status" value="1"/>
</dbReference>
<dbReference type="InterPro" id="IPR006315">
    <property type="entry name" value="OM_autotransptr_brl_dom"/>
</dbReference>
<comment type="similarity">
    <text evidence="1">Belongs to the 'GDSL' lipolytic enzyme family.</text>
</comment>
<dbReference type="RefSeq" id="WP_035904326.1">
    <property type="nucleotide sequence ID" value="NZ_JAAC01000235.1"/>
</dbReference>
<dbReference type="PANTHER" id="PTHR22835">
    <property type="entry name" value="ZINC FINGER FYVE DOMAIN CONTAINING PROTEIN"/>
    <property type="match status" value="1"/>
</dbReference>
<evidence type="ECO:0000313" key="4">
    <source>
        <dbReference type="EMBL" id="KDE60634.1"/>
    </source>
</evidence>
<dbReference type="CDD" id="cd01344">
    <property type="entry name" value="PL2_Passenger_AT"/>
    <property type="match status" value="1"/>
</dbReference>
<evidence type="ECO:0000313" key="5">
    <source>
        <dbReference type="Proteomes" id="UP000027473"/>
    </source>
</evidence>
<feature type="domain" description="Autochaperone" evidence="3">
    <location>
        <begin position="693"/>
        <end position="804"/>
    </location>
</feature>
<dbReference type="GO" id="GO:0016298">
    <property type="term" value="F:lipase activity"/>
    <property type="evidence" value="ECO:0007669"/>
    <property type="project" value="InterPro"/>
</dbReference>
<dbReference type="Gene3D" id="3.40.50.1110">
    <property type="entry name" value="SGNH hydrolase"/>
    <property type="match status" value="1"/>
</dbReference>
<dbReference type="Proteomes" id="UP000027473">
    <property type="component" value="Unassembled WGS sequence"/>
</dbReference>
<organism evidence="4 5">
    <name type="scientific">Fusobacterium necrophorum BL</name>
    <dbReference type="NCBI Taxonomy" id="1441732"/>
    <lineage>
        <taxon>Bacteria</taxon>
        <taxon>Fusobacteriati</taxon>
        <taxon>Fusobacteriota</taxon>
        <taxon>Fusobacteriia</taxon>
        <taxon>Fusobacteriales</taxon>
        <taxon>Fusobacteriaceae</taxon>
        <taxon>Fusobacterium</taxon>
    </lineage>
</organism>
<dbReference type="GO" id="GO:0006629">
    <property type="term" value="P:lipid metabolic process"/>
    <property type="evidence" value="ECO:0007669"/>
    <property type="project" value="InterPro"/>
</dbReference>
<proteinExistence type="inferred from homology"/>
<name>A0AB73BSX7_9FUSO</name>
<protein>
    <submittedName>
        <fullName evidence="4">Lipase</fullName>
    </submittedName>
</protein>
<dbReference type="InterPro" id="IPR043990">
    <property type="entry name" value="AC_1"/>
</dbReference>
<evidence type="ECO:0000256" key="1">
    <source>
        <dbReference type="ARBA" id="ARBA00008668"/>
    </source>
</evidence>
<comment type="caution">
    <text evidence="4">The sequence shown here is derived from an EMBL/GenBank/DDBJ whole genome shotgun (WGS) entry which is preliminary data.</text>
</comment>
<dbReference type="InterPro" id="IPR036709">
    <property type="entry name" value="Autotransporte_beta_dom_sf"/>
</dbReference>
<dbReference type="InterPro" id="IPR001087">
    <property type="entry name" value="GDSL"/>
</dbReference>
<sequence length="1148" mass="130177">MNKRFYITALFIVISQLLQGEKFIVFGDSLSDTGNLARFTYNSGKIYNEHLANYLGEPFPVPNGGSSTLFGGAFGIKPPSLKGPNYAQGGATANTELGMGRTFFSGGFIKFQTEKQIQNFLATKPKKEDLNTLKVVYWIGGNDMRLASEILNKHKVTENPIINKSIQDIGKQVEKLADNGVSFMVIPNVPDIAYTPKFFRQFAENTTLNGKTLFREKKWYRPSGISEESFNQLLDEPNLSTNIKHEEIIKAAIKKLLEMQKGDSSDDNVKKWFQKYQEERDKLSSLGKHFNEGVGKELEKVKKKHSNLVILRPDISSMILEVVAHPEHYGFTNATGTASKTFSGAVANIFHWGAGSGRDRIAAFDPEDGKGGVGGLDKKHLWNKGYHYVFGDEFHPSPEAHRIISDYMISMLESEDGKVQDESVANIDARSSDQAPLAKVNSSSIVEGYEKIDKKYIRGYVPYGALQVKNGGRFHWKGLYLENDGIALSVDGAGSSMLVENFHIENTARINAVAQIENGGNLLLKNGSLQTKRGSKITYPFGIRVNGKDSKVELVNSSLEIQGTQVAGISVGNQGKAEIVSSQILAKGKNAKGLHTWNATVLFNNSEVVSEGVGAWIFSNDIKNNKTNFEMKENSRIYGKEYAMKISPNVTGNKVLADISFQKSKVDGGIFTDAKSESHINMKDSYWKMSKDSSVTKLNLEDSILHFSPENTEEFHELTIRQNYYGKNALLKMKGKLSDDNSPTDKLIILGRAGGNTWIDYRNQGGIGAKTHYGIKIIDLFQKEEKNIFQLLKPVYVGNYEYTLLEGGNDAPDKEDYYLTSTLVSQDGNLYIPLKNRTLALAMPQSLNTLALSPTAFMASRTFALAPRREEAKTIRLYRPKTVMRAFLPYLNVENNYQNIFHIQDRNRLYFSQETSTKNWNDEEIKAKTKSNITKLSYPLYKNFGTFFTYDENTTQVENKTREYFQKATDIGNIKQRNIHVGLYYQHRLFDFLHLDHTLQYAWIRNTFHTEEEKEKVYGHGIAFSSEITAPVPLGANFAFIPHYQIDYFRQKIEDFHDYGIRNYAGGKIAWNKNRFSLETGIDYQWDLRRISGMTIGEDYFSHHDKKNHFIYQVSMEYEVFPNLKVNGKMKRREREERFYEIGVSYKF</sequence>
<dbReference type="NCBIfam" id="TIGR01414">
    <property type="entry name" value="autotrans_barl"/>
    <property type="match status" value="2"/>
</dbReference>
<reference evidence="4 5" key="1">
    <citation type="submission" date="2014-01" db="EMBL/GenBank/DDBJ databases">
        <title>Comparative genomics of Fusobacterium necrophorum wild isolates.</title>
        <authorList>
            <person name="Kittichotirat W."/>
            <person name="Bumgarner R.E."/>
            <person name="Lawrence P."/>
        </authorList>
    </citation>
    <scope>NUCLEOTIDE SEQUENCE [LARGE SCALE GENOMIC DNA]</scope>
    <source>
        <strain evidence="4 5">BL</strain>
    </source>
</reference>
<dbReference type="Pfam" id="PF03797">
    <property type="entry name" value="Autotransporter"/>
    <property type="match status" value="1"/>
</dbReference>
<accession>A0AB73BSX7</accession>
<dbReference type="SUPFAM" id="SSF51126">
    <property type="entry name" value="Pectin lyase-like"/>
    <property type="match status" value="1"/>
</dbReference>
<feature type="domain" description="Autotransporter" evidence="2">
    <location>
        <begin position="944"/>
        <end position="1070"/>
    </location>
</feature>
<dbReference type="InterPro" id="IPR005546">
    <property type="entry name" value="Autotransporte_beta"/>
</dbReference>
<dbReference type="InterPro" id="IPR012332">
    <property type="entry name" value="Autotransporter_pectin_lyase_C"/>
</dbReference>
<dbReference type="SUPFAM" id="SSF103515">
    <property type="entry name" value="Autotransporter"/>
    <property type="match status" value="1"/>
</dbReference>
<dbReference type="InterPro" id="IPR008265">
    <property type="entry name" value="Lipase_GDSL_AS"/>
</dbReference>
<dbReference type="GO" id="GO:0019867">
    <property type="term" value="C:outer membrane"/>
    <property type="evidence" value="ECO:0007669"/>
    <property type="project" value="InterPro"/>
</dbReference>
<dbReference type="EMBL" id="JAAC01000235">
    <property type="protein sequence ID" value="KDE60634.1"/>
    <property type="molecule type" value="Genomic_DNA"/>
</dbReference>
<evidence type="ECO:0000259" key="3">
    <source>
        <dbReference type="Pfam" id="PF18883"/>
    </source>
</evidence>
<dbReference type="AlphaFoldDB" id="A0AB73BSX7"/>
<dbReference type="Pfam" id="PF18883">
    <property type="entry name" value="AC_1"/>
    <property type="match status" value="1"/>
</dbReference>
<dbReference type="InterPro" id="IPR011050">
    <property type="entry name" value="Pectin_lyase_fold/virulence"/>
</dbReference>
<dbReference type="Gene3D" id="2.40.128.130">
    <property type="entry name" value="Autotransporter beta-domain"/>
    <property type="match status" value="1"/>
</dbReference>
<dbReference type="Pfam" id="PF00657">
    <property type="entry name" value="Lipase_GDSL"/>
    <property type="match status" value="1"/>
</dbReference>